<evidence type="ECO:0000313" key="10">
    <source>
        <dbReference type="Proteomes" id="UP000069015"/>
    </source>
</evidence>
<dbReference type="SMART" id="SM00382">
    <property type="entry name" value="AAA"/>
    <property type="match status" value="1"/>
</dbReference>
<reference evidence="7" key="2">
    <citation type="submission" date="2015-07" db="EMBL/GenBank/DDBJ databases">
        <title>MeaNS - Measles Nucleotide Surveillance Program.</title>
        <authorList>
            <person name="Tran T."/>
            <person name="Druce J."/>
        </authorList>
    </citation>
    <scope>NUCLEOTIDE SEQUENCE</scope>
    <source>
        <strain evidence="7">OCN096</strain>
    </source>
</reference>
<keyword evidence="2" id="KW-0547">Nucleotide-binding</keyword>
<dbReference type="AlphaFoldDB" id="A0A0L0EW13"/>
<gene>
    <name evidence="7" type="ORF">AC626_03550</name>
    <name evidence="6" type="ORF">AT705_16860</name>
    <name evidence="8" type="ORF">CWC22_004700</name>
</gene>
<evidence type="ECO:0000313" key="7">
    <source>
        <dbReference type="EMBL" id="KNC68636.1"/>
    </source>
</evidence>
<dbReference type="Proteomes" id="UP000305729">
    <property type="component" value="Chromosome 1"/>
</dbReference>
<reference evidence="6 10" key="3">
    <citation type="submission" date="2015-12" db="EMBL/GenBank/DDBJ databases">
        <title>Complete genome sequence of Pseudoalteromonas rubra SCSIO 6842, harboring a conjugative plasmid.</title>
        <authorList>
            <person name="Li B."/>
            <person name="Wang X."/>
        </authorList>
    </citation>
    <scope>NUCLEOTIDE SEQUENCE [LARGE SCALE GENOMIC DNA]</scope>
    <source>
        <strain evidence="6 10">SCSIO 6842</strain>
    </source>
</reference>
<sequence>MSNILELKNISKYFQFDEMKTMALSDISFSVKGGEYVSINGPSGCGKSTLLSILGMLDTPSGGQYFLSGNDVSNLSRDQRATVRCNHIGFVFQSFNLISDLTIEENVILPLTYQDKYNAKEAKEKALSVLEQVDMLHRVKHFPSALSGGQQQRIAIARALVNDPKLILADEPTGNLDSKNADIVLQLFDDLHQQGRTICMVTHDPRSSACASRRIDIFDGKLVSDKPLPELAKSA</sequence>
<dbReference type="PROSITE" id="PS50893">
    <property type="entry name" value="ABC_TRANSPORTER_2"/>
    <property type="match status" value="1"/>
</dbReference>
<dbReference type="PANTHER" id="PTHR42798:SF6">
    <property type="entry name" value="CELL DIVISION ATP-BINDING PROTEIN FTSE"/>
    <property type="match status" value="1"/>
</dbReference>
<dbReference type="STRING" id="43658.AT705_16860"/>
<dbReference type="OrthoDB" id="6224429at2"/>
<proteinExistence type="inferred from homology"/>
<evidence type="ECO:0000313" key="11">
    <source>
        <dbReference type="Proteomes" id="UP000305729"/>
    </source>
</evidence>
<dbReference type="GO" id="GO:1902495">
    <property type="term" value="C:transmembrane transporter complex"/>
    <property type="evidence" value="ECO:0007669"/>
    <property type="project" value="UniProtKB-ARBA"/>
</dbReference>
<dbReference type="Proteomes" id="UP000069015">
    <property type="component" value="Chromosome 1"/>
</dbReference>
<evidence type="ECO:0000256" key="3">
    <source>
        <dbReference type="ARBA" id="ARBA00022840"/>
    </source>
</evidence>
<accession>A0A0L0EW13</accession>
<dbReference type="GO" id="GO:0022857">
    <property type="term" value="F:transmembrane transporter activity"/>
    <property type="evidence" value="ECO:0007669"/>
    <property type="project" value="UniProtKB-ARBA"/>
</dbReference>
<dbReference type="GO" id="GO:0005524">
    <property type="term" value="F:ATP binding"/>
    <property type="evidence" value="ECO:0007669"/>
    <property type="project" value="UniProtKB-KW"/>
</dbReference>
<dbReference type="KEGG" id="prr:AT705_16860"/>
<organism evidence="7 9">
    <name type="scientific">Pseudoalteromonas rubra</name>
    <dbReference type="NCBI Taxonomy" id="43658"/>
    <lineage>
        <taxon>Bacteria</taxon>
        <taxon>Pseudomonadati</taxon>
        <taxon>Pseudomonadota</taxon>
        <taxon>Gammaproteobacteria</taxon>
        <taxon>Alteromonadales</taxon>
        <taxon>Pseudoalteromonadaceae</taxon>
        <taxon>Pseudoalteromonas</taxon>
    </lineage>
</organism>
<dbReference type="InterPro" id="IPR003439">
    <property type="entry name" value="ABC_transporter-like_ATP-bd"/>
</dbReference>
<dbReference type="InterPro" id="IPR017911">
    <property type="entry name" value="MacB-like_ATP-bd"/>
</dbReference>
<comment type="similarity">
    <text evidence="4">Belongs to the ABC transporter superfamily. Macrolide exporter (TC 3.A.1.122) family.</text>
</comment>
<evidence type="ECO:0000259" key="5">
    <source>
        <dbReference type="PROSITE" id="PS50893"/>
    </source>
</evidence>
<protein>
    <submittedName>
        <fullName evidence="7">ABC transporter ATP-binding protein</fullName>
    </submittedName>
    <submittedName>
        <fullName evidence="8">ATP-binding cassette domain-containing protein</fullName>
    </submittedName>
</protein>
<evidence type="ECO:0000313" key="9">
    <source>
        <dbReference type="Proteomes" id="UP000036850"/>
    </source>
</evidence>
<dbReference type="SUPFAM" id="SSF52540">
    <property type="entry name" value="P-loop containing nucleoside triphosphate hydrolases"/>
    <property type="match status" value="1"/>
</dbReference>
<dbReference type="EMBL" id="CP013611">
    <property type="protein sequence ID" value="ALU44452.1"/>
    <property type="molecule type" value="Genomic_DNA"/>
</dbReference>
<dbReference type="Pfam" id="PF00005">
    <property type="entry name" value="ABC_tran"/>
    <property type="match status" value="1"/>
</dbReference>
<evidence type="ECO:0000256" key="1">
    <source>
        <dbReference type="ARBA" id="ARBA00022448"/>
    </source>
</evidence>
<feature type="domain" description="ABC transporter" evidence="5">
    <location>
        <begin position="5"/>
        <end position="235"/>
    </location>
</feature>
<dbReference type="InterPro" id="IPR027417">
    <property type="entry name" value="P-loop_NTPase"/>
</dbReference>
<dbReference type="GO" id="GO:0016887">
    <property type="term" value="F:ATP hydrolysis activity"/>
    <property type="evidence" value="ECO:0007669"/>
    <property type="project" value="InterPro"/>
</dbReference>
<name>A0A0L0EW13_9GAMM</name>
<reference evidence="8 11" key="4">
    <citation type="submission" date="2019-10" db="EMBL/GenBank/DDBJ databases">
        <title>Pseudoalteromonas rubra S4059.</title>
        <authorList>
            <person name="Paulsen S."/>
            <person name="Wang X."/>
        </authorList>
    </citation>
    <scope>NUCLEOTIDE SEQUENCE [LARGE SCALE GENOMIC DNA]</scope>
    <source>
        <strain evidence="8 11">S4059</strain>
    </source>
</reference>
<dbReference type="EMBL" id="CP045429">
    <property type="protein sequence ID" value="QPB82319.1"/>
    <property type="molecule type" value="Genomic_DNA"/>
</dbReference>
<keyword evidence="3 7" id="KW-0067">ATP-binding</keyword>
<dbReference type="FunFam" id="3.40.50.300:FF:000032">
    <property type="entry name" value="Export ABC transporter ATP-binding protein"/>
    <property type="match status" value="1"/>
</dbReference>
<dbReference type="Proteomes" id="UP000036850">
    <property type="component" value="Unassembled WGS sequence"/>
</dbReference>
<evidence type="ECO:0000313" key="8">
    <source>
        <dbReference type="EMBL" id="QPB82319.1"/>
    </source>
</evidence>
<dbReference type="RefSeq" id="WP_049863393.1">
    <property type="nucleotide sequence ID" value="NZ_CP013611.1"/>
</dbReference>
<evidence type="ECO:0000313" key="6">
    <source>
        <dbReference type="EMBL" id="ALU44452.1"/>
    </source>
</evidence>
<dbReference type="PANTHER" id="PTHR42798">
    <property type="entry name" value="LIPOPROTEIN-RELEASING SYSTEM ATP-BINDING PROTEIN LOLD"/>
    <property type="match status" value="1"/>
</dbReference>
<dbReference type="CDD" id="cd03255">
    <property type="entry name" value="ABC_MJ0796_LolCDE_FtsE"/>
    <property type="match status" value="1"/>
</dbReference>
<evidence type="ECO:0000256" key="4">
    <source>
        <dbReference type="ARBA" id="ARBA00038388"/>
    </source>
</evidence>
<dbReference type="InterPro" id="IPR017871">
    <property type="entry name" value="ABC_transporter-like_CS"/>
</dbReference>
<reference evidence="9" key="1">
    <citation type="submission" date="2015-07" db="EMBL/GenBank/DDBJ databases">
        <title>Draft genome sequence of a Pseudoalteromonas rubra strain, OCN096, isolated from Kaneohe Bay, Oahu, Hawaii.</title>
        <authorList>
            <person name="Beurmann S."/>
            <person name="Ushijima B."/>
            <person name="Belcaid M."/>
            <person name="Callahan S.M."/>
            <person name="Aeby G.S."/>
        </authorList>
    </citation>
    <scope>NUCLEOTIDE SEQUENCE [LARGE SCALE GENOMIC DNA]</scope>
    <source>
        <strain evidence="9">OCN096</strain>
    </source>
</reference>
<dbReference type="PROSITE" id="PS00211">
    <property type="entry name" value="ABC_TRANSPORTER_1"/>
    <property type="match status" value="1"/>
</dbReference>
<dbReference type="Gene3D" id="3.40.50.300">
    <property type="entry name" value="P-loop containing nucleotide triphosphate hydrolases"/>
    <property type="match status" value="1"/>
</dbReference>
<dbReference type="PATRIC" id="fig|43658.6.peg.2115"/>
<dbReference type="InterPro" id="IPR003593">
    <property type="entry name" value="AAA+_ATPase"/>
</dbReference>
<evidence type="ECO:0000256" key="2">
    <source>
        <dbReference type="ARBA" id="ARBA00022741"/>
    </source>
</evidence>
<keyword evidence="1" id="KW-0813">Transport</keyword>
<dbReference type="EMBL" id="LFZX01000015">
    <property type="protein sequence ID" value="KNC68636.1"/>
    <property type="molecule type" value="Genomic_DNA"/>
</dbReference>